<dbReference type="GO" id="GO:0140662">
    <property type="term" value="F:ATP-dependent protein folding chaperone"/>
    <property type="evidence" value="ECO:0007669"/>
    <property type="project" value="InterPro"/>
</dbReference>
<gene>
    <name evidence="4" type="ORF">GSUB_01130</name>
</gene>
<proteinExistence type="predicted"/>
<dbReference type="KEGG" id="gsb:GSUB_01130"/>
<dbReference type="Proteomes" id="UP000035036">
    <property type="component" value="Chromosome"/>
</dbReference>
<dbReference type="EMBL" id="CP010311">
    <property type="protein sequence ID" value="AJF05463.1"/>
    <property type="molecule type" value="Genomic_DNA"/>
</dbReference>
<evidence type="ECO:0008006" key="6">
    <source>
        <dbReference type="Google" id="ProtNLM"/>
    </source>
</evidence>
<organism evidence="4 5">
    <name type="scientific">Geoalkalibacter subterraneus</name>
    <dbReference type="NCBI Taxonomy" id="483547"/>
    <lineage>
        <taxon>Bacteria</taxon>
        <taxon>Pseudomonadati</taxon>
        <taxon>Thermodesulfobacteriota</taxon>
        <taxon>Desulfuromonadia</taxon>
        <taxon>Desulfuromonadales</taxon>
        <taxon>Geoalkalibacteraceae</taxon>
        <taxon>Geoalkalibacter</taxon>
    </lineage>
</organism>
<dbReference type="Gene3D" id="3.30.30.30">
    <property type="match status" value="1"/>
</dbReference>
<dbReference type="OrthoDB" id="9529383at2"/>
<accession>A0A0B5FDU3</accession>
<dbReference type="GO" id="GO:0005524">
    <property type="term" value="F:ATP binding"/>
    <property type="evidence" value="ECO:0007669"/>
    <property type="project" value="UniProtKB-KW"/>
</dbReference>
<dbReference type="AlphaFoldDB" id="A0A0B5FDU3"/>
<dbReference type="InterPro" id="IPR029048">
    <property type="entry name" value="HSP70_C_sf"/>
</dbReference>
<dbReference type="FunFam" id="1.20.1270.10:FF:000001">
    <property type="entry name" value="Molecular chaperone DnaK"/>
    <property type="match status" value="1"/>
</dbReference>
<evidence type="ECO:0000313" key="4">
    <source>
        <dbReference type="EMBL" id="AJF05463.1"/>
    </source>
</evidence>
<evidence type="ECO:0000313" key="5">
    <source>
        <dbReference type="Proteomes" id="UP000035036"/>
    </source>
</evidence>
<evidence type="ECO:0000256" key="2">
    <source>
        <dbReference type="ARBA" id="ARBA00022840"/>
    </source>
</evidence>
<protein>
    <recommendedName>
        <fullName evidence="6">Molecular chaperone DnaK</fullName>
    </recommendedName>
</protein>
<dbReference type="InterPro" id="IPR043129">
    <property type="entry name" value="ATPase_NBD"/>
</dbReference>
<keyword evidence="1" id="KW-0547">Nucleotide-binding</keyword>
<dbReference type="SUPFAM" id="SSF100934">
    <property type="entry name" value="Heat shock protein 70kD (HSP70), C-terminal subdomain"/>
    <property type="match status" value="1"/>
</dbReference>
<keyword evidence="5" id="KW-1185">Reference proteome</keyword>
<feature type="region of interest" description="Disordered" evidence="3">
    <location>
        <begin position="119"/>
        <end position="181"/>
    </location>
</feature>
<dbReference type="HOGENOM" id="CLU_005965_10_2_7"/>
<dbReference type="SUPFAM" id="SSF53067">
    <property type="entry name" value="Actin-like ATPase domain"/>
    <property type="match status" value="1"/>
</dbReference>
<keyword evidence="2" id="KW-0067">ATP-binding</keyword>
<feature type="compositionally biased region" description="Basic and acidic residues" evidence="3">
    <location>
        <begin position="119"/>
        <end position="136"/>
    </location>
</feature>
<name>A0A0B5FDU3_9BACT</name>
<reference evidence="4 5" key="1">
    <citation type="journal article" date="2015" name="Genome Announc.">
        <title>Genomes of Geoalkalibacter ferrihydriticus Z-0531T and Geoalkalibacter subterraneus Red1T, Two Haloalkaliphilic Metal-Reducing Deltaproteobacteria.</title>
        <authorList>
            <person name="Badalamenti J.P."/>
            <person name="Krajmalnik-Brown R."/>
            <person name="Torres C.I."/>
            <person name="Bond D.R."/>
        </authorList>
    </citation>
    <scope>NUCLEOTIDE SEQUENCE [LARGE SCALE GENOMIC DNA]</scope>
    <source>
        <strain evidence="4 5">Red1</strain>
    </source>
</reference>
<dbReference type="Pfam" id="PF00012">
    <property type="entry name" value="HSP70"/>
    <property type="match status" value="1"/>
</dbReference>
<sequence>MGQAAKRQAVTNPQNTLFAIKRLIGRRYDDPTVEKDKATGKEQSVVIKAGSGLTEEEIERMVRDAEAHAEEDRRFRELVTARNQGEAFVHEVRKSLEESGEKLESGEKERIESAIKDLEEALKGESKDDIESRSRALSEASASMAQKLYEQKAQTATGSDPRGPAEDDVVEAGFEDVSKDN</sequence>
<evidence type="ECO:0000256" key="1">
    <source>
        <dbReference type="ARBA" id="ARBA00022741"/>
    </source>
</evidence>
<dbReference type="PANTHER" id="PTHR19375">
    <property type="entry name" value="HEAT SHOCK PROTEIN 70KDA"/>
    <property type="match status" value="1"/>
</dbReference>
<evidence type="ECO:0000256" key="3">
    <source>
        <dbReference type="SAM" id="MobiDB-lite"/>
    </source>
</evidence>
<dbReference type="Gene3D" id="1.20.1270.10">
    <property type="match status" value="1"/>
</dbReference>
<dbReference type="STRING" id="483547.GSUB_01130"/>
<dbReference type="InterPro" id="IPR013126">
    <property type="entry name" value="Hsp_70_fam"/>
</dbReference>